<evidence type="ECO:0000256" key="2">
    <source>
        <dbReference type="ARBA" id="ARBA00005417"/>
    </source>
</evidence>
<dbReference type="Pfam" id="PF00005">
    <property type="entry name" value="ABC_tran"/>
    <property type="match status" value="1"/>
</dbReference>
<evidence type="ECO:0000313" key="10">
    <source>
        <dbReference type="Proteomes" id="UP000580861"/>
    </source>
</evidence>
<dbReference type="Gene3D" id="3.40.50.300">
    <property type="entry name" value="P-loop containing nucleotide triphosphate hydrolases"/>
    <property type="match status" value="1"/>
</dbReference>
<feature type="domain" description="ABC transporter" evidence="8">
    <location>
        <begin position="4"/>
        <end position="252"/>
    </location>
</feature>
<accession>A0A841BCX0</accession>
<protein>
    <submittedName>
        <fullName evidence="9">Oligopeptide/dipeptide ABC transporter ATP-binding protein</fullName>
    </submittedName>
</protein>
<dbReference type="PANTHER" id="PTHR43297">
    <property type="entry name" value="OLIGOPEPTIDE TRANSPORT ATP-BINDING PROTEIN APPD"/>
    <property type="match status" value="1"/>
</dbReference>
<dbReference type="GO" id="GO:0016887">
    <property type="term" value="F:ATP hydrolysis activity"/>
    <property type="evidence" value="ECO:0007669"/>
    <property type="project" value="InterPro"/>
</dbReference>
<dbReference type="InterPro" id="IPR003439">
    <property type="entry name" value="ABC_transporter-like_ATP-bd"/>
</dbReference>
<dbReference type="GO" id="GO:0005524">
    <property type="term" value="F:ATP binding"/>
    <property type="evidence" value="ECO:0007669"/>
    <property type="project" value="UniProtKB-KW"/>
</dbReference>
<dbReference type="Proteomes" id="UP000580861">
    <property type="component" value="Unassembled WGS sequence"/>
</dbReference>
<dbReference type="CDD" id="cd03257">
    <property type="entry name" value="ABC_NikE_OppD_transporters"/>
    <property type="match status" value="1"/>
</dbReference>
<evidence type="ECO:0000256" key="1">
    <source>
        <dbReference type="ARBA" id="ARBA00004202"/>
    </source>
</evidence>
<name>A0A841BCX0_9PSEU</name>
<dbReference type="EMBL" id="JACHMX010000001">
    <property type="protein sequence ID" value="MBB5857846.1"/>
    <property type="molecule type" value="Genomic_DNA"/>
</dbReference>
<dbReference type="FunFam" id="3.40.50.300:FF:000016">
    <property type="entry name" value="Oligopeptide ABC transporter ATP-binding component"/>
    <property type="match status" value="1"/>
</dbReference>
<dbReference type="Pfam" id="PF08352">
    <property type="entry name" value="oligo_HPY"/>
    <property type="match status" value="1"/>
</dbReference>
<evidence type="ECO:0000259" key="8">
    <source>
        <dbReference type="PROSITE" id="PS50893"/>
    </source>
</evidence>
<keyword evidence="10" id="KW-1185">Reference proteome</keyword>
<gene>
    <name evidence="9" type="ORF">HDA45_007933</name>
</gene>
<dbReference type="SMART" id="SM00382">
    <property type="entry name" value="AAA"/>
    <property type="match status" value="1"/>
</dbReference>
<dbReference type="GO" id="GO:0015833">
    <property type="term" value="P:peptide transport"/>
    <property type="evidence" value="ECO:0007669"/>
    <property type="project" value="InterPro"/>
</dbReference>
<dbReference type="PANTHER" id="PTHR43297:SF2">
    <property type="entry name" value="DIPEPTIDE TRANSPORT ATP-BINDING PROTEIN DPPD"/>
    <property type="match status" value="1"/>
</dbReference>
<keyword evidence="6 9" id="KW-0067">ATP-binding</keyword>
<dbReference type="NCBIfam" id="TIGR01727">
    <property type="entry name" value="oligo_HPY"/>
    <property type="match status" value="1"/>
</dbReference>
<keyword evidence="4" id="KW-1003">Cell membrane</keyword>
<dbReference type="RefSeq" id="WP_184904303.1">
    <property type="nucleotide sequence ID" value="NZ_JACHMX010000001.1"/>
</dbReference>
<evidence type="ECO:0000313" key="9">
    <source>
        <dbReference type="EMBL" id="MBB5857846.1"/>
    </source>
</evidence>
<evidence type="ECO:0000256" key="6">
    <source>
        <dbReference type="ARBA" id="ARBA00022840"/>
    </source>
</evidence>
<dbReference type="GO" id="GO:0005886">
    <property type="term" value="C:plasma membrane"/>
    <property type="evidence" value="ECO:0007669"/>
    <property type="project" value="UniProtKB-SubCell"/>
</dbReference>
<dbReference type="InterPro" id="IPR027417">
    <property type="entry name" value="P-loop_NTPase"/>
</dbReference>
<dbReference type="AlphaFoldDB" id="A0A841BCX0"/>
<dbReference type="PROSITE" id="PS00211">
    <property type="entry name" value="ABC_TRANSPORTER_1"/>
    <property type="match status" value="1"/>
</dbReference>
<keyword evidence="7" id="KW-0472">Membrane</keyword>
<dbReference type="PROSITE" id="PS50893">
    <property type="entry name" value="ABC_TRANSPORTER_2"/>
    <property type="match status" value="1"/>
</dbReference>
<comment type="subcellular location">
    <subcellularLocation>
        <location evidence="1">Cell membrane</location>
        <topology evidence="1">Peripheral membrane protein</topology>
    </subcellularLocation>
</comment>
<sequence>MSVLEVSDLHVWFDLPHGGQVHPVDGVSFALEPSERFGLVGESGCGKTTTILALMGLLPATASVSGQVRIDGTDILAEGEDSVRGHRWRDIAMVFQGAMNALNPVKTAGWQIAEPVAYHGVARGKQARERVRELLELVGIPAEAANRYPHEFSGGMRQRLSIAMALACEPKILLADEPTTALDVLVQAQILELLTRLTEELGMALVLVTHDLPVVTRFCHRAAVMYAGKMVEDGPADELTSASRHPYTRLLFAATPDLYGREPVVTIPGAPPRLDAEITGCAFRPRCDVPMDRCGGEHPALRTAGPGHRAACFRNEEPVESR</sequence>
<evidence type="ECO:0000256" key="4">
    <source>
        <dbReference type="ARBA" id="ARBA00022475"/>
    </source>
</evidence>
<dbReference type="InterPro" id="IPR003593">
    <property type="entry name" value="AAA+_ATPase"/>
</dbReference>
<keyword evidence="3" id="KW-0813">Transport</keyword>
<evidence type="ECO:0000256" key="5">
    <source>
        <dbReference type="ARBA" id="ARBA00022741"/>
    </source>
</evidence>
<proteinExistence type="inferred from homology"/>
<dbReference type="InterPro" id="IPR050388">
    <property type="entry name" value="ABC_Ni/Peptide_Import"/>
</dbReference>
<keyword evidence="5" id="KW-0547">Nucleotide-binding</keyword>
<dbReference type="InterPro" id="IPR013563">
    <property type="entry name" value="Oligopep_ABC_C"/>
</dbReference>
<reference evidence="9 10" key="1">
    <citation type="submission" date="2020-08" db="EMBL/GenBank/DDBJ databases">
        <title>Sequencing the genomes of 1000 actinobacteria strains.</title>
        <authorList>
            <person name="Klenk H.-P."/>
        </authorList>
    </citation>
    <scope>NUCLEOTIDE SEQUENCE [LARGE SCALE GENOMIC DNA]</scope>
    <source>
        <strain evidence="9 10">DSM 45272</strain>
    </source>
</reference>
<comment type="caution">
    <text evidence="9">The sequence shown here is derived from an EMBL/GenBank/DDBJ whole genome shotgun (WGS) entry which is preliminary data.</text>
</comment>
<evidence type="ECO:0000256" key="7">
    <source>
        <dbReference type="ARBA" id="ARBA00023136"/>
    </source>
</evidence>
<dbReference type="SUPFAM" id="SSF52540">
    <property type="entry name" value="P-loop containing nucleoside triphosphate hydrolases"/>
    <property type="match status" value="1"/>
</dbReference>
<comment type="similarity">
    <text evidence="2">Belongs to the ABC transporter superfamily.</text>
</comment>
<dbReference type="InterPro" id="IPR017871">
    <property type="entry name" value="ABC_transporter-like_CS"/>
</dbReference>
<evidence type="ECO:0000256" key="3">
    <source>
        <dbReference type="ARBA" id="ARBA00022448"/>
    </source>
</evidence>
<organism evidence="9 10">
    <name type="scientific">Amycolatopsis umgeniensis</name>
    <dbReference type="NCBI Taxonomy" id="336628"/>
    <lineage>
        <taxon>Bacteria</taxon>
        <taxon>Bacillati</taxon>
        <taxon>Actinomycetota</taxon>
        <taxon>Actinomycetes</taxon>
        <taxon>Pseudonocardiales</taxon>
        <taxon>Pseudonocardiaceae</taxon>
        <taxon>Amycolatopsis</taxon>
    </lineage>
</organism>